<feature type="compositionally biased region" description="Polar residues" evidence="1">
    <location>
        <begin position="783"/>
        <end position="800"/>
    </location>
</feature>
<dbReference type="InterPro" id="IPR057199">
    <property type="entry name" value="DUF7877"/>
</dbReference>
<evidence type="ECO:0000313" key="4">
    <source>
        <dbReference type="EMBL" id="KAF1977213.1"/>
    </source>
</evidence>
<feature type="region of interest" description="Disordered" evidence="1">
    <location>
        <begin position="1"/>
        <end position="48"/>
    </location>
</feature>
<feature type="compositionally biased region" description="Polar residues" evidence="1">
    <location>
        <begin position="609"/>
        <end position="637"/>
    </location>
</feature>
<feature type="region of interest" description="Disordered" evidence="1">
    <location>
        <begin position="334"/>
        <end position="372"/>
    </location>
</feature>
<feature type="compositionally biased region" description="Polar residues" evidence="1">
    <location>
        <begin position="689"/>
        <end position="748"/>
    </location>
</feature>
<feature type="domain" description="DUF7785" evidence="2">
    <location>
        <begin position="479"/>
        <end position="575"/>
    </location>
</feature>
<feature type="region of interest" description="Disordered" evidence="1">
    <location>
        <begin position="581"/>
        <end position="748"/>
    </location>
</feature>
<organism evidence="4 5">
    <name type="scientific">Bimuria novae-zelandiae CBS 107.79</name>
    <dbReference type="NCBI Taxonomy" id="1447943"/>
    <lineage>
        <taxon>Eukaryota</taxon>
        <taxon>Fungi</taxon>
        <taxon>Dikarya</taxon>
        <taxon>Ascomycota</taxon>
        <taxon>Pezizomycotina</taxon>
        <taxon>Dothideomycetes</taxon>
        <taxon>Pleosporomycetidae</taxon>
        <taxon>Pleosporales</taxon>
        <taxon>Massarineae</taxon>
        <taxon>Didymosphaeriaceae</taxon>
        <taxon>Bimuria</taxon>
    </lineage>
</organism>
<name>A0A6A5VHY2_9PLEO</name>
<feature type="compositionally biased region" description="Polar residues" evidence="1">
    <location>
        <begin position="822"/>
        <end position="857"/>
    </location>
</feature>
<dbReference type="Pfam" id="PF25009">
    <property type="entry name" value="DUF7785"/>
    <property type="match status" value="1"/>
</dbReference>
<evidence type="ECO:0000259" key="3">
    <source>
        <dbReference type="Pfam" id="PF25289"/>
    </source>
</evidence>
<proteinExistence type="predicted"/>
<accession>A0A6A5VHY2</accession>
<feature type="domain" description="DUF7877" evidence="3">
    <location>
        <begin position="56"/>
        <end position="167"/>
    </location>
</feature>
<dbReference type="Pfam" id="PF25289">
    <property type="entry name" value="DUF7877"/>
    <property type="match status" value="1"/>
</dbReference>
<gene>
    <name evidence="4" type="ORF">BU23DRAFT_551130</name>
</gene>
<evidence type="ECO:0000259" key="2">
    <source>
        <dbReference type="Pfam" id="PF25009"/>
    </source>
</evidence>
<reference evidence="4" key="1">
    <citation type="journal article" date="2020" name="Stud. Mycol.">
        <title>101 Dothideomycetes genomes: a test case for predicting lifestyles and emergence of pathogens.</title>
        <authorList>
            <person name="Haridas S."/>
            <person name="Albert R."/>
            <person name="Binder M."/>
            <person name="Bloem J."/>
            <person name="Labutti K."/>
            <person name="Salamov A."/>
            <person name="Andreopoulos B."/>
            <person name="Baker S."/>
            <person name="Barry K."/>
            <person name="Bills G."/>
            <person name="Bluhm B."/>
            <person name="Cannon C."/>
            <person name="Castanera R."/>
            <person name="Culley D."/>
            <person name="Daum C."/>
            <person name="Ezra D."/>
            <person name="Gonzalez J."/>
            <person name="Henrissat B."/>
            <person name="Kuo A."/>
            <person name="Liang C."/>
            <person name="Lipzen A."/>
            <person name="Lutzoni F."/>
            <person name="Magnuson J."/>
            <person name="Mondo S."/>
            <person name="Nolan M."/>
            <person name="Ohm R."/>
            <person name="Pangilinan J."/>
            <person name="Park H.-J."/>
            <person name="Ramirez L."/>
            <person name="Alfaro M."/>
            <person name="Sun H."/>
            <person name="Tritt A."/>
            <person name="Yoshinaga Y."/>
            <person name="Zwiers L.-H."/>
            <person name="Turgeon B."/>
            <person name="Goodwin S."/>
            <person name="Spatafora J."/>
            <person name="Crous P."/>
            <person name="Grigoriev I."/>
        </authorList>
    </citation>
    <scope>NUCLEOTIDE SEQUENCE</scope>
    <source>
        <strain evidence="4">CBS 107.79</strain>
    </source>
</reference>
<protein>
    <submittedName>
        <fullName evidence="4">Uncharacterized protein</fullName>
    </submittedName>
</protein>
<dbReference type="AlphaFoldDB" id="A0A6A5VHY2"/>
<dbReference type="OrthoDB" id="5354458at2759"/>
<keyword evidence="5" id="KW-1185">Reference proteome</keyword>
<feature type="compositionally biased region" description="Polar residues" evidence="1">
    <location>
        <begin position="649"/>
        <end position="682"/>
    </location>
</feature>
<dbReference type="Proteomes" id="UP000800036">
    <property type="component" value="Unassembled WGS sequence"/>
</dbReference>
<evidence type="ECO:0000256" key="1">
    <source>
        <dbReference type="SAM" id="MobiDB-lite"/>
    </source>
</evidence>
<feature type="region of interest" description="Disordered" evidence="1">
    <location>
        <begin position="761"/>
        <end position="877"/>
    </location>
</feature>
<dbReference type="InterPro" id="IPR056687">
    <property type="entry name" value="DUF7785"/>
</dbReference>
<evidence type="ECO:0000313" key="5">
    <source>
        <dbReference type="Proteomes" id="UP000800036"/>
    </source>
</evidence>
<dbReference type="EMBL" id="ML976664">
    <property type="protein sequence ID" value="KAF1977213.1"/>
    <property type="molecule type" value="Genomic_DNA"/>
</dbReference>
<sequence>MATTTTNGALTPPSLPPAPTSPSLAKRKRTETDADITNGASPVAPAELVNGATPSLQATLEDILSVLQSYDTQPSILTHSITASAARATSGEADAKRAKHSPTDPTTITALVQSGAYHSFEAFEKDVESATADVLASTGAGELAAPSTLEESRLQSGILAFRKLSKSLITREEIRRAHIEAKKEDQDEKATTVKAEEPESRTVLTLFGSAQGPKQLFSSLQRPCSITPSNGSSALDTSIEVALPLRESALPNIISTTEVFPLSDDVDEKRKANATIGKVFKAPAHLPQLNPPKLAKPLTTKGHIVTFAPPEVPKPSRKGSHSYATQNLATSQWLGYGGADIPKDPTSPNEKKKSRQRALSMGEAQQPPSESTLTAVKQAKEDALFRSAYSSFAPSHDDTIAVIPEETKNMVWWQKVGEQRFNEVFPIDPELLGLGDPSDTPANVVEADEDEAFREAVEKFEPIEGGPFPNAEAKSELDNDTEEVLHEISKLLETLASHQRIRNSSLATNPRTPILQNSTLASLAGSPSTPSSDEMDIYQMLKAQLTLMISQLPPYAVAKLNGDQLEELKISRTLVVENRPTRGVLEDDQSSKFAKAPVTTPAAPPSLSRMVSSGSGTHSHYPPTATQYSRSTPSMHTSARPAQGAPNYYPQQQSVHRSPSMQYQRSTSGSQVYQAPASSSYATPRPSYPATQAYSQQTPRPSYTQPPAGQYYPQRSAQPTNNYGGSQSQYYGSTPQTQSQNRYSQPAQNGYYQRSQQVAPMYGTTPNTQTRTASPLKAAPSAVPTSYSRPGYASSGQMRSTYYPPAQYGTAQPHTPVAPTTPGYTPNPQQLLDRQQASQTQARLAAQNSFNRPGSGTPQPPTNGQYGGPPNGTPMVT</sequence>
<feature type="compositionally biased region" description="Polar residues" evidence="1">
    <location>
        <begin position="761"/>
        <end position="773"/>
    </location>
</feature>